<feature type="transmembrane region" description="Helical" evidence="8">
    <location>
        <begin position="6"/>
        <end position="24"/>
    </location>
</feature>
<dbReference type="Pfam" id="PF03547">
    <property type="entry name" value="Mem_trans"/>
    <property type="match status" value="1"/>
</dbReference>
<dbReference type="OrthoDB" id="9798064at2"/>
<proteinExistence type="inferred from homology"/>
<organism evidence="9 10">
    <name type="scientific">Vagococcus vulneris</name>
    <dbReference type="NCBI Taxonomy" id="1977869"/>
    <lineage>
        <taxon>Bacteria</taxon>
        <taxon>Bacillati</taxon>
        <taxon>Bacillota</taxon>
        <taxon>Bacilli</taxon>
        <taxon>Lactobacillales</taxon>
        <taxon>Enterococcaceae</taxon>
        <taxon>Vagococcus</taxon>
    </lineage>
</organism>
<name>A0A429ZWI7_9ENTE</name>
<feature type="transmembrane region" description="Helical" evidence="8">
    <location>
        <begin position="36"/>
        <end position="58"/>
    </location>
</feature>
<gene>
    <name evidence="9" type="ORF">CBF37_08910</name>
</gene>
<dbReference type="GO" id="GO:0005886">
    <property type="term" value="C:plasma membrane"/>
    <property type="evidence" value="ECO:0007669"/>
    <property type="project" value="UniProtKB-SubCell"/>
</dbReference>
<keyword evidence="5 8" id="KW-0812">Transmembrane</keyword>
<accession>A0A429ZWI7</accession>
<reference evidence="9 10" key="1">
    <citation type="submission" date="2017-05" db="EMBL/GenBank/DDBJ databases">
        <title>Vagococcus spp. assemblies.</title>
        <authorList>
            <person name="Gulvik C.A."/>
        </authorList>
    </citation>
    <scope>NUCLEOTIDE SEQUENCE [LARGE SCALE GENOMIC DNA]</scope>
    <source>
        <strain evidence="9 10">SS1995</strain>
    </source>
</reference>
<feature type="transmembrane region" description="Helical" evidence="8">
    <location>
        <begin position="100"/>
        <end position="123"/>
    </location>
</feature>
<comment type="subcellular location">
    <subcellularLocation>
        <location evidence="1">Cell membrane</location>
        <topology evidence="1">Multi-pass membrane protein</topology>
    </subcellularLocation>
</comment>
<keyword evidence="7 8" id="KW-0472">Membrane</keyword>
<evidence type="ECO:0000256" key="3">
    <source>
        <dbReference type="ARBA" id="ARBA00022448"/>
    </source>
</evidence>
<dbReference type="InterPro" id="IPR004776">
    <property type="entry name" value="Mem_transp_PIN-like"/>
</dbReference>
<evidence type="ECO:0000256" key="5">
    <source>
        <dbReference type="ARBA" id="ARBA00022692"/>
    </source>
</evidence>
<evidence type="ECO:0000256" key="2">
    <source>
        <dbReference type="ARBA" id="ARBA00010145"/>
    </source>
</evidence>
<evidence type="ECO:0000256" key="8">
    <source>
        <dbReference type="SAM" id="Phobius"/>
    </source>
</evidence>
<keyword evidence="10" id="KW-1185">Reference proteome</keyword>
<feature type="transmembrane region" description="Helical" evidence="8">
    <location>
        <begin position="271"/>
        <end position="287"/>
    </location>
</feature>
<dbReference type="PANTHER" id="PTHR36838:SF1">
    <property type="entry name" value="SLR1864 PROTEIN"/>
    <property type="match status" value="1"/>
</dbReference>
<dbReference type="Proteomes" id="UP000287857">
    <property type="component" value="Unassembled WGS sequence"/>
</dbReference>
<evidence type="ECO:0000313" key="10">
    <source>
        <dbReference type="Proteomes" id="UP000287857"/>
    </source>
</evidence>
<feature type="transmembrane region" description="Helical" evidence="8">
    <location>
        <begin position="299"/>
        <end position="321"/>
    </location>
</feature>
<comment type="similarity">
    <text evidence="2">Belongs to the auxin efflux carrier (TC 2.A.69) family.</text>
</comment>
<dbReference type="InterPro" id="IPR038770">
    <property type="entry name" value="Na+/solute_symporter_sf"/>
</dbReference>
<feature type="transmembrane region" description="Helical" evidence="8">
    <location>
        <begin position="202"/>
        <end position="222"/>
    </location>
</feature>
<dbReference type="RefSeq" id="WP_125984401.1">
    <property type="nucleotide sequence ID" value="NZ_NGJS01000013.1"/>
</dbReference>
<feature type="transmembrane region" description="Helical" evidence="8">
    <location>
        <begin position="129"/>
        <end position="150"/>
    </location>
</feature>
<dbReference type="Gene3D" id="1.20.1530.20">
    <property type="match status" value="1"/>
</dbReference>
<evidence type="ECO:0000256" key="7">
    <source>
        <dbReference type="ARBA" id="ARBA00023136"/>
    </source>
</evidence>
<evidence type="ECO:0000256" key="6">
    <source>
        <dbReference type="ARBA" id="ARBA00022989"/>
    </source>
</evidence>
<feature type="transmembrane region" description="Helical" evidence="8">
    <location>
        <begin position="70"/>
        <end position="88"/>
    </location>
</feature>
<keyword evidence="6 8" id="KW-1133">Transmembrane helix</keyword>
<evidence type="ECO:0000256" key="4">
    <source>
        <dbReference type="ARBA" id="ARBA00022475"/>
    </source>
</evidence>
<comment type="caution">
    <text evidence="9">The sequence shown here is derived from an EMBL/GenBank/DDBJ whole genome shotgun (WGS) entry which is preliminary data.</text>
</comment>
<dbReference type="EMBL" id="NGJS01000013">
    <property type="protein sequence ID" value="RST98142.1"/>
    <property type="molecule type" value="Genomic_DNA"/>
</dbReference>
<evidence type="ECO:0000256" key="1">
    <source>
        <dbReference type="ARBA" id="ARBA00004651"/>
    </source>
</evidence>
<sequence length="322" mass="34739">MAFLTSIGSILSIILMIALGFILRQRGWFSDSFAGNVSKLIMNVALPASIFVSVLKYLTRETLFSLSNGLLYSFLAVFLGYVVAYILVAVLKVPVGRKGVFINTVVNANTIFIGLPLNIALFGEKSLPYFLVYYVTNTVSTWAFGALIIANDDPTKKNGSGSKKSFNWRKLLPAPLIGFLVALVFLLLTIPVPAFINSTLTYVGNIVTPLSLIYIGIVLCDAGLKSIHFDRDTIVALLGRFVLAPAVMIALITFCGDIFGNLPTLESQTLIIQSAAPALAVLPILANEAHGDVEYATNIVTTSTILFVIVIPIINSLLGILF</sequence>
<keyword evidence="4" id="KW-1003">Cell membrane</keyword>
<feature type="transmembrane region" description="Helical" evidence="8">
    <location>
        <begin position="234"/>
        <end position="259"/>
    </location>
</feature>
<feature type="transmembrane region" description="Helical" evidence="8">
    <location>
        <begin position="171"/>
        <end position="196"/>
    </location>
</feature>
<dbReference type="AlphaFoldDB" id="A0A429ZWI7"/>
<keyword evidence="3" id="KW-0813">Transport</keyword>
<evidence type="ECO:0000313" key="9">
    <source>
        <dbReference type="EMBL" id="RST98142.1"/>
    </source>
</evidence>
<protein>
    <submittedName>
        <fullName evidence="9">Malate permease</fullName>
    </submittedName>
</protein>
<dbReference type="GO" id="GO:0055085">
    <property type="term" value="P:transmembrane transport"/>
    <property type="evidence" value="ECO:0007669"/>
    <property type="project" value="InterPro"/>
</dbReference>
<dbReference type="PANTHER" id="PTHR36838">
    <property type="entry name" value="AUXIN EFFLUX CARRIER FAMILY PROTEIN"/>
    <property type="match status" value="1"/>
</dbReference>